<organism evidence="1 2">
    <name type="scientific">Legionella drancourtii LLAP12</name>
    <dbReference type="NCBI Taxonomy" id="658187"/>
    <lineage>
        <taxon>Bacteria</taxon>
        <taxon>Pseudomonadati</taxon>
        <taxon>Pseudomonadota</taxon>
        <taxon>Gammaproteobacteria</taxon>
        <taxon>Legionellales</taxon>
        <taxon>Legionellaceae</taxon>
        <taxon>Legionella</taxon>
    </lineage>
</organism>
<evidence type="ECO:0000313" key="1">
    <source>
        <dbReference type="EMBL" id="EHL32257.1"/>
    </source>
</evidence>
<name>G9EKA6_9GAMM</name>
<dbReference type="EMBL" id="JH413801">
    <property type="protein sequence ID" value="EHL32257.1"/>
    <property type="molecule type" value="Genomic_DNA"/>
</dbReference>
<keyword evidence="2" id="KW-1185">Reference proteome</keyword>
<dbReference type="AlphaFoldDB" id="G9EKA6"/>
<dbReference type="Proteomes" id="UP000002770">
    <property type="component" value="Unassembled WGS sequence"/>
</dbReference>
<protein>
    <submittedName>
        <fullName evidence="1">Uncharacterized protein</fullName>
    </submittedName>
</protein>
<accession>G9EKA6</accession>
<evidence type="ECO:0000313" key="2">
    <source>
        <dbReference type="Proteomes" id="UP000002770"/>
    </source>
</evidence>
<gene>
    <name evidence="1" type="ORF">LDG_5629</name>
</gene>
<dbReference type="HOGENOM" id="CLU_3345275_0_0_6"/>
<reference evidence="1 2" key="1">
    <citation type="journal article" date="2011" name="BMC Genomics">
        <title>Insight into cross-talk between intra-amoebal pathogens.</title>
        <authorList>
            <person name="Gimenez G."/>
            <person name="Bertelli C."/>
            <person name="Moliner C."/>
            <person name="Robert C."/>
            <person name="Raoult D."/>
            <person name="Fournier P.E."/>
            <person name="Greub G."/>
        </authorList>
    </citation>
    <scope>NUCLEOTIDE SEQUENCE [LARGE SCALE GENOMIC DNA]</scope>
    <source>
        <strain evidence="1 2">LLAP12</strain>
    </source>
</reference>
<sequence>MGLIKKPTAKMAEVFNSWLVKLPLGKKIGAKYKENEE</sequence>
<proteinExistence type="predicted"/>
<dbReference type="InParanoid" id="G9EKA6"/>